<dbReference type="GO" id="GO:0005524">
    <property type="term" value="F:ATP binding"/>
    <property type="evidence" value="ECO:0007669"/>
    <property type="project" value="UniProtKB-KW"/>
</dbReference>
<organism evidence="8 9">
    <name type="scientific">Hucho hucho</name>
    <name type="common">huchen</name>
    <dbReference type="NCBI Taxonomy" id="62062"/>
    <lineage>
        <taxon>Eukaryota</taxon>
        <taxon>Metazoa</taxon>
        <taxon>Chordata</taxon>
        <taxon>Craniata</taxon>
        <taxon>Vertebrata</taxon>
        <taxon>Euteleostomi</taxon>
        <taxon>Actinopterygii</taxon>
        <taxon>Neopterygii</taxon>
        <taxon>Teleostei</taxon>
        <taxon>Protacanthopterygii</taxon>
        <taxon>Salmoniformes</taxon>
        <taxon>Salmonidae</taxon>
        <taxon>Salmoninae</taxon>
        <taxon>Hucho</taxon>
    </lineage>
</organism>
<dbReference type="InterPro" id="IPR029048">
    <property type="entry name" value="HSP70_C_sf"/>
</dbReference>
<dbReference type="FunFam" id="3.30.420.40:FF:000767">
    <property type="entry name" value="Heat shock protein 70 (HSP70)-4, putative"/>
    <property type="match status" value="2"/>
</dbReference>
<dbReference type="AlphaFoldDB" id="A0A4W5N840"/>
<dbReference type="GO" id="GO:0005829">
    <property type="term" value="C:cytosol"/>
    <property type="evidence" value="ECO:0007669"/>
    <property type="project" value="TreeGrafter"/>
</dbReference>
<dbReference type="SUPFAM" id="SSF100934">
    <property type="entry name" value="Heat shock protein 70kD (HSP70), C-terminal subdomain"/>
    <property type="match status" value="2"/>
</dbReference>
<dbReference type="InterPro" id="IPR029047">
    <property type="entry name" value="HSP70_peptide-bd_sf"/>
</dbReference>
<dbReference type="FunFam" id="3.30.420.40:FF:000171">
    <property type="entry name" value="Heat shock 70 kDa protein 4"/>
    <property type="match status" value="1"/>
</dbReference>
<dbReference type="Gene3D" id="3.30.420.40">
    <property type="match status" value="3"/>
</dbReference>
<dbReference type="Pfam" id="PF00012">
    <property type="entry name" value="HSP70"/>
    <property type="match status" value="1"/>
</dbReference>
<dbReference type="GO" id="GO:0140662">
    <property type="term" value="F:ATP-dependent protein folding chaperone"/>
    <property type="evidence" value="ECO:0007669"/>
    <property type="project" value="InterPro"/>
</dbReference>
<protein>
    <submittedName>
        <fullName evidence="8">Heat shock protein 4a</fullName>
    </submittedName>
</protein>
<evidence type="ECO:0000256" key="7">
    <source>
        <dbReference type="SAM" id="MobiDB-lite"/>
    </source>
</evidence>
<dbReference type="FunFam" id="3.30.30.30:FF:000002">
    <property type="entry name" value="Heat shock 70 kDa protein 4"/>
    <property type="match status" value="1"/>
</dbReference>
<proteinExistence type="inferred from homology"/>
<dbReference type="Ensembl" id="ENSHHUT00000047396.1">
    <property type="protein sequence ID" value="ENSHHUP00000045705.1"/>
    <property type="gene ID" value="ENSHHUG00000027635.1"/>
</dbReference>
<dbReference type="PROSITE" id="PS01036">
    <property type="entry name" value="HSP70_3"/>
    <property type="match status" value="1"/>
</dbReference>
<evidence type="ECO:0000313" key="8">
    <source>
        <dbReference type="Ensembl" id="ENSHHUP00000045705.1"/>
    </source>
</evidence>
<dbReference type="GO" id="GO:0005634">
    <property type="term" value="C:nucleus"/>
    <property type="evidence" value="ECO:0007669"/>
    <property type="project" value="TreeGrafter"/>
</dbReference>
<dbReference type="SUPFAM" id="SSF53067">
    <property type="entry name" value="Actin-like ATPase domain"/>
    <property type="match status" value="2"/>
</dbReference>
<dbReference type="FunFam" id="3.90.640.10:FF:000004">
    <property type="entry name" value="Heat shock 70 kDa protein 4"/>
    <property type="match status" value="1"/>
</dbReference>
<dbReference type="Gene3D" id="1.20.1270.10">
    <property type="match status" value="2"/>
</dbReference>
<keyword evidence="5" id="KW-0547">Nucleotide-binding</keyword>
<evidence type="ECO:0000256" key="3">
    <source>
        <dbReference type="ARBA" id="ARBA00022490"/>
    </source>
</evidence>
<sequence length="726" mass="80535">MSVVGIDVGFQSCYVAVARAGGIETVANEYSDRSTPACVSFGPRNRSVGAAAKGQVVTNCKNTVQGFKRFHGRAFSDPYVQSAKSSLVYDLAQLPSGSTGIKVPSFYTDAERRSVIDAAQIAGLNCLRLMNETTAVTLAYGIYKQDLPAPEEKPRNVVFVDLGHSGYQVSICAFNKGKLKMLASASDAALGGKDFDEVLVNHFCEEFGKKYKLDVKTKPRALVRLYQECEKLKKLMSANSSDLPLNIECFMNDIDVTGKLNRGHFEEMCAGLLAKVEAPLRSVMEQAKLKKEDLYAVEIVGGASRIPAVKERVGKFFGKELSMTLNADEAVARGCALQCAILSPAFKVREFSITDVVPYPISLKWNSAAEEGDCEVFPKNHAAPFSKVLTFYRREPFSLEAYYNNPKELPYPDPTIGQFMVQKVVPQANGESSKVKVKVRVNVHGVFSVSSASLVEVLKPTEGEEPMETDLAGKEDEVCVLCFGSGKMIMQDKLEKERNDAKNNVEEYVYDMRDKLHGLLEKFVSESDRDTFSLRLEDTENWLYDDGEDQQKQVYIDKLAELKKLGQPIRERYIEAEERPKAFDELGKHIQQYMKIIEAYKTKEEQYEHLDELEMLKVDKQVNDAMIWMNSKMNAQSKQNLSQEPAVKVQEIQAKTKELDSACNPIVSKPKPKVEVPKDEKAEQNGPVNGQEGTEAQPGSPEKGAAGGTAAPESAEGNKLPEMDID</sequence>
<reference evidence="9" key="1">
    <citation type="submission" date="2018-06" db="EMBL/GenBank/DDBJ databases">
        <title>Genome assembly of Danube salmon.</title>
        <authorList>
            <person name="Macqueen D.J."/>
            <person name="Gundappa M.K."/>
        </authorList>
    </citation>
    <scope>NUCLEOTIDE SEQUENCE [LARGE SCALE GENOMIC DNA]</scope>
</reference>
<dbReference type="PRINTS" id="PR00301">
    <property type="entry name" value="HEATSHOCK70"/>
</dbReference>
<feature type="region of interest" description="Disordered" evidence="7">
    <location>
        <begin position="661"/>
        <end position="726"/>
    </location>
</feature>
<reference evidence="8" key="2">
    <citation type="submission" date="2025-08" db="UniProtKB">
        <authorList>
            <consortium name="Ensembl"/>
        </authorList>
    </citation>
    <scope>IDENTIFICATION</scope>
</reference>
<feature type="compositionally biased region" description="Basic and acidic residues" evidence="7">
    <location>
        <begin position="672"/>
        <end position="683"/>
    </location>
</feature>
<keyword evidence="6" id="KW-0067">ATP-binding</keyword>
<dbReference type="FunFam" id="1.20.1270.10:FF:000002">
    <property type="entry name" value="Heat shock 70 kDa protein 4"/>
    <property type="match status" value="1"/>
</dbReference>
<keyword evidence="4" id="KW-0597">Phosphoprotein</keyword>
<comment type="similarity">
    <text evidence="2">Belongs to the heat shock protein 70 family.</text>
</comment>
<dbReference type="Gene3D" id="2.60.34.10">
    <property type="entry name" value="Substrate Binding Domain Of DNAk, Chain A, domain 1"/>
    <property type="match status" value="1"/>
</dbReference>
<comment type="subcellular location">
    <subcellularLocation>
        <location evidence="1">Cytoplasm</location>
    </subcellularLocation>
</comment>
<evidence type="ECO:0000256" key="4">
    <source>
        <dbReference type="ARBA" id="ARBA00022553"/>
    </source>
</evidence>
<evidence type="ECO:0000256" key="6">
    <source>
        <dbReference type="ARBA" id="ARBA00022840"/>
    </source>
</evidence>
<keyword evidence="9" id="KW-1185">Reference proteome</keyword>
<dbReference type="InterPro" id="IPR018181">
    <property type="entry name" value="Heat_shock_70_CS"/>
</dbReference>
<name>A0A4W5N840_9TELE</name>
<dbReference type="Gene3D" id="3.90.640.10">
    <property type="entry name" value="Actin, Chain A, domain 4"/>
    <property type="match status" value="1"/>
</dbReference>
<dbReference type="SUPFAM" id="SSF100920">
    <property type="entry name" value="Heat shock protein 70kD (HSP70), peptide-binding domain"/>
    <property type="match status" value="1"/>
</dbReference>
<dbReference type="InterPro" id="IPR043129">
    <property type="entry name" value="ATPase_NBD"/>
</dbReference>
<evidence type="ECO:0000256" key="2">
    <source>
        <dbReference type="ARBA" id="ARBA00007381"/>
    </source>
</evidence>
<reference evidence="8" key="3">
    <citation type="submission" date="2025-09" db="UniProtKB">
        <authorList>
            <consortium name="Ensembl"/>
        </authorList>
    </citation>
    <scope>IDENTIFICATION</scope>
</reference>
<dbReference type="PANTHER" id="PTHR45639">
    <property type="entry name" value="HSC70CB, ISOFORM G-RELATED"/>
    <property type="match status" value="1"/>
</dbReference>
<evidence type="ECO:0000313" key="9">
    <source>
        <dbReference type="Proteomes" id="UP000314982"/>
    </source>
</evidence>
<dbReference type="PANTHER" id="PTHR45639:SF6">
    <property type="entry name" value="HEAT SHOCK 70 KDA PROTEIN 4"/>
    <property type="match status" value="1"/>
</dbReference>
<dbReference type="InterPro" id="IPR013126">
    <property type="entry name" value="Hsp_70_fam"/>
</dbReference>
<keyword evidence="3" id="KW-0963">Cytoplasm</keyword>
<dbReference type="Proteomes" id="UP000314982">
    <property type="component" value="Unassembled WGS sequence"/>
</dbReference>
<evidence type="ECO:0000256" key="5">
    <source>
        <dbReference type="ARBA" id="ARBA00022741"/>
    </source>
</evidence>
<evidence type="ECO:0000256" key="1">
    <source>
        <dbReference type="ARBA" id="ARBA00004496"/>
    </source>
</evidence>
<dbReference type="GeneTree" id="ENSGT00940000156067"/>
<accession>A0A4W5N840</accession>